<protein>
    <submittedName>
        <fullName evidence="2">Trypsin-like serine protease</fullName>
        <ecNumber evidence="2">3.4.21.-</ecNumber>
    </submittedName>
</protein>
<reference evidence="3" key="1">
    <citation type="journal article" date="2019" name="Int. J. Syst. Evol. Microbiol.">
        <title>The Global Catalogue of Microorganisms (GCM) 10K type strain sequencing project: providing services to taxonomists for standard genome sequencing and annotation.</title>
        <authorList>
            <consortium name="The Broad Institute Genomics Platform"/>
            <consortium name="The Broad Institute Genome Sequencing Center for Infectious Disease"/>
            <person name="Wu L."/>
            <person name="Ma J."/>
        </authorList>
    </citation>
    <scope>NUCLEOTIDE SEQUENCE [LARGE SCALE GENOMIC DNA]</scope>
    <source>
        <strain evidence="3">VKM B-3159</strain>
    </source>
</reference>
<dbReference type="InterPro" id="IPR001254">
    <property type="entry name" value="Trypsin_dom"/>
</dbReference>
<dbReference type="Gene3D" id="2.40.10.10">
    <property type="entry name" value="Trypsin-like serine proteases"/>
    <property type="match status" value="1"/>
</dbReference>
<dbReference type="GO" id="GO:0016787">
    <property type="term" value="F:hydrolase activity"/>
    <property type="evidence" value="ECO:0007669"/>
    <property type="project" value="UniProtKB-KW"/>
</dbReference>
<dbReference type="SUPFAM" id="SSF50494">
    <property type="entry name" value="Trypsin-like serine proteases"/>
    <property type="match status" value="1"/>
</dbReference>
<proteinExistence type="predicted"/>
<dbReference type="EMBL" id="JAVCAP010000011">
    <property type="protein sequence ID" value="MDP8567262.1"/>
    <property type="molecule type" value="Genomic_DNA"/>
</dbReference>
<keyword evidence="3" id="KW-1185">Reference proteome</keyword>
<dbReference type="RefSeq" id="WP_306388991.1">
    <property type="nucleotide sequence ID" value="NZ_JAVCAP010000011.1"/>
</dbReference>
<dbReference type="InterPro" id="IPR018114">
    <property type="entry name" value="TRYPSIN_HIS"/>
</dbReference>
<gene>
    <name evidence="2" type="ORF">Q9291_05330</name>
</gene>
<evidence type="ECO:0000313" key="3">
    <source>
        <dbReference type="Proteomes" id="UP001225906"/>
    </source>
</evidence>
<dbReference type="InterPro" id="IPR043504">
    <property type="entry name" value="Peptidase_S1_PA_chymotrypsin"/>
</dbReference>
<keyword evidence="2" id="KW-0378">Hydrolase</keyword>
<evidence type="ECO:0000259" key="1">
    <source>
        <dbReference type="Pfam" id="PF00089"/>
    </source>
</evidence>
<accession>A0ABT9JRT0</accession>
<sequence>MHVSPSFLCRLLRPVMPVLVMCGGLALMTSSQALIHGMPFPALAISTVKLSIQHEHYLRSMGTWEHYDSMCSAVIVGRQPLTLLTAAHCLREVKLTGPKELPDVTIAQAQSLGIEALHLRQAFYRPYEEVSEDVTKDIAILVFDAALHGGIQPVRIHLKEKLPDALMICGYGRGYQEGDTRQPRCAERALLRDLSDFYQVLPQTYEAMDEMLHIKSRAQFDYTKELVHAEKALLAVNRLGAQAQYAPDLAMPTVGDSGGPWMLLNARGQYELVAITSLVERFYNKSLHWSFFERDVPLSDFPYIAYGLKLNHPEVLGFLQYARNSGADIQFVLADPAWESEVTLPPEENPPVQ</sequence>
<dbReference type="PROSITE" id="PS00134">
    <property type="entry name" value="TRYPSIN_HIS"/>
    <property type="match status" value="1"/>
</dbReference>
<feature type="domain" description="Peptidase S1" evidence="1">
    <location>
        <begin position="68"/>
        <end position="183"/>
    </location>
</feature>
<dbReference type="EC" id="3.4.21.-" evidence="2"/>
<evidence type="ECO:0000313" key="2">
    <source>
        <dbReference type="EMBL" id="MDP8567262.1"/>
    </source>
</evidence>
<name>A0ABT9JRT0_9PROT</name>
<organism evidence="2 3">
    <name type="scientific">Methylophilus aquaticus</name>
    <dbReference type="NCBI Taxonomy" id="1971610"/>
    <lineage>
        <taxon>Bacteria</taxon>
        <taxon>Pseudomonadati</taxon>
        <taxon>Pseudomonadota</taxon>
        <taxon>Betaproteobacteria</taxon>
        <taxon>Nitrosomonadales</taxon>
        <taxon>Methylophilaceae</taxon>
        <taxon>Methylophilus</taxon>
    </lineage>
</organism>
<dbReference type="Proteomes" id="UP001225906">
    <property type="component" value="Unassembled WGS sequence"/>
</dbReference>
<dbReference type="Pfam" id="PF00089">
    <property type="entry name" value="Trypsin"/>
    <property type="match status" value="1"/>
</dbReference>
<dbReference type="InterPro" id="IPR009003">
    <property type="entry name" value="Peptidase_S1_PA"/>
</dbReference>
<comment type="caution">
    <text evidence="2">The sequence shown here is derived from an EMBL/GenBank/DDBJ whole genome shotgun (WGS) entry which is preliminary data.</text>
</comment>